<keyword evidence="15 19" id="KW-0131">Cell cycle</keyword>
<dbReference type="EC" id="1.3.1.98" evidence="5 19"/>
<evidence type="ECO:0000256" key="11">
    <source>
        <dbReference type="ARBA" id="ARBA00022857"/>
    </source>
</evidence>
<feature type="active site" evidence="19">
    <location>
        <position position="297"/>
    </location>
</feature>
<accession>A0A2N3PQL4</accession>
<comment type="subcellular location">
    <subcellularLocation>
        <location evidence="3 19">Cytoplasm</location>
    </subcellularLocation>
</comment>
<organism evidence="22 23">
    <name type="scientific">Telmatospirillum siberiense</name>
    <dbReference type="NCBI Taxonomy" id="382514"/>
    <lineage>
        <taxon>Bacteria</taxon>
        <taxon>Pseudomonadati</taxon>
        <taxon>Pseudomonadota</taxon>
        <taxon>Alphaproteobacteria</taxon>
        <taxon>Rhodospirillales</taxon>
        <taxon>Rhodospirillaceae</taxon>
        <taxon>Telmatospirillum</taxon>
    </lineage>
</organism>
<evidence type="ECO:0000256" key="10">
    <source>
        <dbReference type="ARBA" id="ARBA00022827"/>
    </source>
</evidence>
<dbReference type="OrthoDB" id="9804753at2"/>
<dbReference type="PANTHER" id="PTHR21071:SF4">
    <property type="entry name" value="UDP-N-ACETYLENOLPYRUVOYLGLUCOSAMINE REDUCTASE"/>
    <property type="match status" value="1"/>
</dbReference>
<dbReference type="Pfam" id="PF02873">
    <property type="entry name" value="MurB_C"/>
    <property type="match status" value="1"/>
</dbReference>
<keyword evidence="10 19" id="KW-0274">FAD</keyword>
<comment type="catalytic activity">
    <reaction evidence="18 19">
        <text>UDP-N-acetyl-alpha-D-muramate + NADP(+) = UDP-N-acetyl-3-O-(1-carboxyvinyl)-alpha-D-glucosamine + NADPH + H(+)</text>
        <dbReference type="Rhea" id="RHEA:12248"/>
        <dbReference type="ChEBI" id="CHEBI:15378"/>
        <dbReference type="ChEBI" id="CHEBI:57783"/>
        <dbReference type="ChEBI" id="CHEBI:58349"/>
        <dbReference type="ChEBI" id="CHEBI:68483"/>
        <dbReference type="ChEBI" id="CHEBI:70757"/>
        <dbReference type="EC" id="1.3.1.98"/>
    </reaction>
</comment>
<feature type="domain" description="FAD-binding PCMH-type" evidence="21">
    <location>
        <begin position="34"/>
        <end position="213"/>
    </location>
</feature>
<keyword evidence="12 19" id="KW-0133">Cell shape</keyword>
<keyword evidence="23" id="KW-1185">Reference proteome</keyword>
<dbReference type="EMBL" id="PIUM01000028">
    <property type="protein sequence ID" value="PKU22690.1"/>
    <property type="molecule type" value="Genomic_DNA"/>
</dbReference>
<evidence type="ECO:0000256" key="15">
    <source>
        <dbReference type="ARBA" id="ARBA00023306"/>
    </source>
</evidence>
<dbReference type="Gene3D" id="3.90.78.10">
    <property type="entry name" value="UDP-N-acetylenolpyruvoylglucosamine reductase, C-terminal domain"/>
    <property type="match status" value="1"/>
</dbReference>
<dbReference type="NCBIfam" id="NF010480">
    <property type="entry name" value="PRK13905.1"/>
    <property type="match status" value="1"/>
</dbReference>
<dbReference type="GO" id="GO:0005829">
    <property type="term" value="C:cytosol"/>
    <property type="evidence" value="ECO:0007669"/>
    <property type="project" value="TreeGrafter"/>
</dbReference>
<dbReference type="InterPro" id="IPR016167">
    <property type="entry name" value="FAD-bd_PCMH_sub1"/>
</dbReference>
<comment type="caution">
    <text evidence="22">The sequence shown here is derived from an EMBL/GenBank/DDBJ whole genome shotgun (WGS) entry which is preliminary data.</text>
</comment>
<keyword evidence="13 19" id="KW-0573">Peptidoglycan synthesis</keyword>
<keyword evidence="9 19" id="KW-0285">Flavoprotein</keyword>
<evidence type="ECO:0000256" key="8">
    <source>
        <dbReference type="ARBA" id="ARBA00022618"/>
    </source>
</evidence>
<dbReference type="Pfam" id="PF01565">
    <property type="entry name" value="FAD_binding_4"/>
    <property type="match status" value="1"/>
</dbReference>
<sequence>MNAMPVQPPLIERLPAVRGRLTEGASLASVTWFRTGGPAEVLFKPADPDDLAAFLAGTPEDVPLTVIGVGSNLLVRDGGVPGVVVRLGRDFAGIDWDDDRLAVGAGALDLTVSTSAWEAGVGGLEFLSGVPGTIGGALRMNAGAYGGEMAGVTLSARALDRRGGMHQLTRDDIGFSYRHAAVPEDWIFIDALLQGRRDEPAEIARRMAEIRRQREDSQPLRTRTGGSTFANPPGQKAWQLIDRAGCRGLARGGAQVSEKHCNFLINTGSASAADIEDLGEDVRRRVFETSGVTLVWEIRRIGVRARK</sequence>
<dbReference type="NCBIfam" id="TIGR00179">
    <property type="entry name" value="murB"/>
    <property type="match status" value="1"/>
</dbReference>
<evidence type="ECO:0000256" key="1">
    <source>
        <dbReference type="ARBA" id="ARBA00001974"/>
    </source>
</evidence>
<evidence type="ECO:0000256" key="16">
    <source>
        <dbReference type="ARBA" id="ARBA00023316"/>
    </source>
</evidence>
<dbReference type="GO" id="GO:0071949">
    <property type="term" value="F:FAD binding"/>
    <property type="evidence" value="ECO:0007669"/>
    <property type="project" value="InterPro"/>
</dbReference>
<dbReference type="PROSITE" id="PS51387">
    <property type="entry name" value="FAD_PCMH"/>
    <property type="match status" value="1"/>
</dbReference>
<dbReference type="Gene3D" id="3.30.465.10">
    <property type="match status" value="1"/>
</dbReference>
<dbReference type="InterPro" id="IPR036318">
    <property type="entry name" value="FAD-bd_PCMH-like_sf"/>
</dbReference>
<dbReference type="AlphaFoldDB" id="A0A2N3PQL4"/>
<dbReference type="UniPathway" id="UPA00219"/>
<evidence type="ECO:0000256" key="4">
    <source>
        <dbReference type="ARBA" id="ARBA00004752"/>
    </source>
</evidence>
<dbReference type="PANTHER" id="PTHR21071">
    <property type="entry name" value="UDP-N-ACETYLENOLPYRUVOYLGLUCOSAMINE REDUCTASE"/>
    <property type="match status" value="1"/>
</dbReference>
<dbReference type="GO" id="GO:0009252">
    <property type="term" value="P:peptidoglycan biosynthetic process"/>
    <property type="evidence" value="ECO:0007669"/>
    <property type="project" value="UniProtKB-UniRule"/>
</dbReference>
<dbReference type="Gene3D" id="3.30.43.10">
    <property type="entry name" value="Uridine Diphospho-n-acetylenolpyruvylglucosamine Reductase, domain 2"/>
    <property type="match status" value="1"/>
</dbReference>
<evidence type="ECO:0000256" key="17">
    <source>
        <dbReference type="ARBA" id="ARBA00031026"/>
    </source>
</evidence>
<evidence type="ECO:0000313" key="22">
    <source>
        <dbReference type="EMBL" id="PKU22690.1"/>
    </source>
</evidence>
<protein>
    <recommendedName>
        <fullName evidence="6 19">UDP-N-acetylenolpyruvoylglucosamine reductase</fullName>
        <ecNumber evidence="5 19">1.3.1.98</ecNumber>
    </recommendedName>
    <alternativeName>
        <fullName evidence="17 19">UDP-N-acetylmuramate dehydrogenase</fullName>
    </alternativeName>
</protein>
<evidence type="ECO:0000256" key="14">
    <source>
        <dbReference type="ARBA" id="ARBA00023002"/>
    </source>
</evidence>
<dbReference type="SUPFAM" id="SSF56176">
    <property type="entry name" value="FAD-binding/transporter-associated domain-like"/>
    <property type="match status" value="1"/>
</dbReference>
<gene>
    <name evidence="19" type="primary">murB</name>
    <name evidence="22" type="ORF">CWS72_20385</name>
</gene>
<dbReference type="GO" id="GO:0071555">
    <property type="term" value="P:cell wall organization"/>
    <property type="evidence" value="ECO:0007669"/>
    <property type="project" value="UniProtKB-KW"/>
</dbReference>
<evidence type="ECO:0000256" key="7">
    <source>
        <dbReference type="ARBA" id="ARBA00022490"/>
    </source>
</evidence>
<dbReference type="GO" id="GO:0051301">
    <property type="term" value="P:cell division"/>
    <property type="evidence" value="ECO:0007669"/>
    <property type="project" value="UniProtKB-KW"/>
</dbReference>
<dbReference type="InterPro" id="IPR011601">
    <property type="entry name" value="MurB_C"/>
</dbReference>
<dbReference type="HAMAP" id="MF_00037">
    <property type="entry name" value="MurB"/>
    <property type="match status" value="1"/>
</dbReference>
<evidence type="ECO:0000256" key="12">
    <source>
        <dbReference type="ARBA" id="ARBA00022960"/>
    </source>
</evidence>
<keyword evidence="11 19" id="KW-0521">NADP</keyword>
<comment type="similarity">
    <text evidence="19">Belongs to the MurB family.</text>
</comment>
<dbReference type="RefSeq" id="WP_101252484.1">
    <property type="nucleotide sequence ID" value="NZ_PIUM01000028.1"/>
</dbReference>
<dbReference type="SUPFAM" id="SSF56194">
    <property type="entry name" value="Uridine diphospho-N-Acetylenolpyruvylglucosamine reductase, MurB, C-terminal domain"/>
    <property type="match status" value="1"/>
</dbReference>
<evidence type="ECO:0000313" key="23">
    <source>
        <dbReference type="Proteomes" id="UP000233293"/>
    </source>
</evidence>
<keyword evidence="7 19" id="KW-0963">Cytoplasm</keyword>
<evidence type="ECO:0000256" key="20">
    <source>
        <dbReference type="SAM" id="MobiDB-lite"/>
    </source>
</evidence>
<dbReference type="GO" id="GO:0008762">
    <property type="term" value="F:UDP-N-acetylmuramate dehydrogenase activity"/>
    <property type="evidence" value="ECO:0007669"/>
    <property type="project" value="UniProtKB-UniRule"/>
</dbReference>
<feature type="active site" evidence="19">
    <location>
        <position position="178"/>
    </location>
</feature>
<evidence type="ECO:0000256" key="19">
    <source>
        <dbReference type="HAMAP-Rule" id="MF_00037"/>
    </source>
</evidence>
<reference evidence="23" key="1">
    <citation type="submission" date="2017-12" db="EMBL/GenBank/DDBJ databases">
        <title>Draft genome sequence of Telmatospirillum siberiense 26-4b1T, an acidotolerant peatland alphaproteobacterium potentially involved in sulfur cycling.</title>
        <authorList>
            <person name="Hausmann B."/>
            <person name="Pjevac P."/>
            <person name="Schreck K."/>
            <person name="Herbold C.W."/>
            <person name="Daims H."/>
            <person name="Wagner M."/>
            <person name="Pester M."/>
            <person name="Loy A."/>
        </authorList>
    </citation>
    <scope>NUCLEOTIDE SEQUENCE [LARGE SCALE GENOMIC DNA]</scope>
    <source>
        <strain evidence="23">26-4b1</strain>
    </source>
</reference>
<feature type="compositionally biased region" description="Polar residues" evidence="20">
    <location>
        <begin position="219"/>
        <end position="230"/>
    </location>
</feature>
<comment type="function">
    <text evidence="2 19">Cell wall formation.</text>
</comment>
<feature type="region of interest" description="Disordered" evidence="20">
    <location>
        <begin position="212"/>
        <end position="234"/>
    </location>
</feature>
<dbReference type="InterPro" id="IPR016166">
    <property type="entry name" value="FAD-bd_PCMH"/>
</dbReference>
<dbReference type="InterPro" id="IPR036635">
    <property type="entry name" value="MurB_C_sf"/>
</dbReference>
<comment type="cofactor">
    <cofactor evidence="1 19">
        <name>FAD</name>
        <dbReference type="ChEBI" id="CHEBI:57692"/>
    </cofactor>
</comment>
<dbReference type="InterPro" id="IPR016169">
    <property type="entry name" value="FAD-bd_PCMH_sub2"/>
</dbReference>
<evidence type="ECO:0000256" key="2">
    <source>
        <dbReference type="ARBA" id="ARBA00003921"/>
    </source>
</evidence>
<dbReference type="GO" id="GO:0008360">
    <property type="term" value="P:regulation of cell shape"/>
    <property type="evidence" value="ECO:0007669"/>
    <property type="project" value="UniProtKB-KW"/>
</dbReference>
<dbReference type="InterPro" id="IPR006094">
    <property type="entry name" value="Oxid_FAD_bind_N"/>
</dbReference>
<feature type="active site" description="Proton donor" evidence="19">
    <location>
        <position position="227"/>
    </location>
</feature>
<keyword evidence="16 19" id="KW-0961">Cell wall biogenesis/degradation</keyword>
<dbReference type="Proteomes" id="UP000233293">
    <property type="component" value="Unassembled WGS sequence"/>
</dbReference>
<evidence type="ECO:0000256" key="5">
    <source>
        <dbReference type="ARBA" id="ARBA00012518"/>
    </source>
</evidence>
<comment type="pathway">
    <text evidence="4 19">Cell wall biogenesis; peptidoglycan biosynthesis.</text>
</comment>
<keyword evidence="14 19" id="KW-0560">Oxidoreductase</keyword>
<evidence type="ECO:0000259" key="21">
    <source>
        <dbReference type="PROSITE" id="PS51387"/>
    </source>
</evidence>
<evidence type="ECO:0000256" key="9">
    <source>
        <dbReference type="ARBA" id="ARBA00022630"/>
    </source>
</evidence>
<evidence type="ECO:0000256" key="3">
    <source>
        <dbReference type="ARBA" id="ARBA00004496"/>
    </source>
</evidence>
<proteinExistence type="inferred from homology"/>
<dbReference type="InterPro" id="IPR003170">
    <property type="entry name" value="MurB"/>
</dbReference>
<name>A0A2N3PQL4_9PROT</name>
<evidence type="ECO:0000256" key="13">
    <source>
        <dbReference type="ARBA" id="ARBA00022984"/>
    </source>
</evidence>
<evidence type="ECO:0000256" key="6">
    <source>
        <dbReference type="ARBA" id="ARBA00015188"/>
    </source>
</evidence>
<evidence type="ECO:0000256" key="18">
    <source>
        <dbReference type="ARBA" id="ARBA00048914"/>
    </source>
</evidence>
<keyword evidence="8 19" id="KW-0132">Cell division</keyword>